<comment type="subcellular location">
    <subcellularLocation>
        <location evidence="1">Cell inner membrane</location>
        <topology evidence="1">Single-pass membrane protein</topology>
    </subcellularLocation>
</comment>
<feature type="transmembrane region" description="Helical" evidence="3">
    <location>
        <begin position="325"/>
        <end position="342"/>
    </location>
</feature>
<dbReference type="Proteomes" id="UP000248196">
    <property type="component" value="Unassembled WGS sequence"/>
</dbReference>
<dbReference type="OrthoDB" id="6497287at2"/>
<keyword evidence="1" id="KW-1003">Cell membrane</keyword>
<keyword evidence="1" id="KW-0997">Cell inner membrane</keyword>
<dbReference type="PIRSF" id="PIRSF020588">
    <property type="entry name" value="Flk"/>
    <property type="match status" value="1"/>
</dbReference>
<evidence type="ECO:0000313" key="4">
    <source>
        <dbReference type="EMBL" id="PYD41021.1"/>
    </source>
</evidence>
<keyword evidence="4" id="KW-0966">Cell projection</keyword>
<dbReference type="GO" id="GO:0005886">
    <property type="term" value="C:plasma membrane"/>
    <property type="evidence" value="ECO:0007669"/>
    <property type="project" value="UniProtKB-SubCell"/>
</dbReference>
<evidence type="ECO:0000256" key="3">
    <source>
        <dbReference type="SAM" id="Phobius"/>
    </source>
</evidence>
<accession>A0A318P4A9</accession>
<comment type="function">
    <text evidence="1">Acts as a regulator of flagellar gene expression by modulating the protein level of the anti sigma factor FlgM upon sensing ring completion or hook elongation. Flk could inhibit FlgM secretion by acting as a braking system for the flagellar-associated type III secretion system.</text>
</comment>
<dbReference type="InterPro" id="IPR023597">
    <property type="entry name" value="Flagellar_regulator_Flk"/>
</dbReference>
<keyword evidence="3" id="KW-1133">Transmembrane helix</keyword>
<gene>
    <name evidence="4" type="ORF">CT690_07045</name>
</gene>
<name>A0A318P4A9_SERPL</name>
<evidence type="ECO:0000313" key="5">
    <source>
        <dbReference type="Proteomes" id="UP000248196"/>
    </source>
</evidence>
<proteinExistence type="inferred from homology"/>
<evidence type="ECO:0000256" key="1">
    <source>
        <dbReference type="PIRNR" id="PIRNR020588"/>
    </source>
</evidence>
<comment type="caution">
    <text evidence="4">The sequence shown here is derived from an EMBL/GenBank/DDBJ whole genome shotgun (WGS) entry which is preliminary data.</text>
</comment>
<dbReference type="AlphaFoldDB" id="A0A318P4A9"/>
<dbReference type="GO" id="GO:0010468">
    <property type="term" value="P:regulation of gene expression"/>
    <property type="evidence" value="ECO:0007669"/>
    <property type="project" value="InterPro"/>
</dbReference>
<dbReference type="NCBIfam" id="NF007987">
    <property type="entry name" value="PRK10715.1"/>
    <property type="match status" value="1"/>
</dbReference>
<keyword evidence="3" id="KW-0812">Transmembrane</keyword>
<organism evidence="4 5">
    <name type="scientific">Serratia plymuthica</name>
    <dbReference type="NCBI Taxonomy" id="82996"/>
    <lineage>
        <taxon>Bacteria</taxon>
        <taxon>Pseudomonadati</taxon>
        <taxon>Pseudomonadota</taxon>
        <taxon>Gammaproteobacteria</taxon>
        <taxon>Enterobacterales</taxon>
        <taxon>Yersiniaceae</taxon>
        <taxon>Serratia</taxon>
    </lineage>
</organism>
<keyword evidence="4" id="KW-0969">Cilium</keyword>
<keyword evidence="4" id="KW-0282">Flagellum</keyword>
<sequence length="343" mass="37381">MQPLSGPGTPIASDRPPNPGKTTTTDDGPLSPAQRTTLEKLIVKIMALSPAKSAEIWATLRHDLGADHNSSELLARHFQPAEQLLQNRLNQVQQSHASRQLLQQLTELLPQGNNRQAVSDFIRQQFGHTVLSQLSHPQLQQVLNLLQTGSLAIPHPQQTATSDRPLLPAEHQNLQQQVTKLSAATGESPIKIWQTLFDLAGVKTNDPLPARHFQLLNQFLQVKVALSPQSAPTLNSLLAALKQPADPQEQQQLNDYCQSRFNCNASAPLTHPQMSDAINQLFARRLEKTGPAQPIAGGPAEPQPLLNPLIAALPQPLQKALNKPAVAFILLILVLAVVLALVF</sequence>
<dbReference type="RefSeq" id="WP_110605856.1">
    <property type="nucleotide sequence ID" value="NZ_JALKTJ010000001.1"/>
</dbReference>
<evidence type="ECO:0000256" key="2">
    <source>
        <dbReference type="SAM" id="MobiDB-lite"/>
    </source>
</evidence>
<comment type="similarity">
    <text evidence="1">Belongs to the flk family.</text>
</comment>
<dbReference type="EMBL" id="PESE01000001">
    <property type="protein sequence ID" value="PYD41021.1"/>
    <property type="molecule type" value="Genomic_DNA"/>
</dbReference>
<feature type="region of interest" description="Disordered" evidence="2">
    <location>
        <begin position="1"/>
        <end position="33"/>
    </location>
</feature>
<keyword evidence="1 3" id="KW-0472">Membrane</keyword>
<reference evidence="4 5" key="1">
    <citation type="submission" date="2017-11" db="EMBL/GenBank/DDBJ databases">
        <title>Genome sequence of the oocydin A producing rhizobacterium Serratia plymuthica 4Rx5.</title>
        <authorList>
            <person name="Matilla M.A."/>
            <person name="Udaondo Z."/>
            <person name="Salmond G.P.C."/>
        </authorList>
    </citation>
    <scope>NUCLEOTIDE SEQUENCE [LARGE SCALE GENOMIC DNA]</scope>
    <source>
        <strain evidence="4 5">4Rx5</strain>
    </source>
</reference>
<protein>
    <recommendedName>
        <fullName evidence="1">Flagellar regulator flk</fullName>
    </recommendedName>
    <alternativeName>
        <fullName evidence="1">Fluke</fullName>
    </alternativeName>
</protein>